<dbReference type="RefSeq" id="XP_056788647.1">
    <property type="nucleotide sequence ID" value="XM_056935723.1"/>
</dbReference>
<dbReference type="GeneID" id="81625972"/>
<gene>
    <name evidence="2" type="ORF">N7539_006121</name>
</gene>
<evidence type="ECO:0000313" key="2">
    <source>
        <dbReference type="EMBL" id="KAJ5482675.1"/>
    </source>
</evidence>
<keyword evidence="3" id="KW-1185">Reference proteome</keyword>
<dbReference type="AlphaFoldDB" id="A0A9W9X2Z0"/>
<sequence>MTFEVRKSIPEIDRSCAPPLHGARESPTPGPAERVIRPVQPGRKQHPGFRQPIIVSVAPLPRQKLFSGGG</sequence>
<feature type="compositionally biased region" description="Basic and acidic residues" evidence="1">
    <location>
        <begin position="1"/>
        <end position="14"/>
    </location>
</feature>
<evidence type="ECO:0000313" key="3">
    <source>
        <dbReference type="Proteomes" id="UP001148312"/>
    </source>
</evidence>
<feature type="region of interest" description="Disordered" evidence="1">
    <location>
        <begin position="1"/>
        <end position="34"/>
    </location>
</feature>
<protein>
    <submittedName>
        <fullName evidence="2">Uncharacterized protein</fullName>
    </submittedName>
</protein>
<dbReference type="EMBL" id="JAPWDQ010000008">
    <property type="protein sequence ID" value="KAJ5482675.1"/>
    <property type="molecule type" value="Genomic_DNA"/>
</dbReference>
<reference evidence="2" key="2">
    <citation type="journal article" date="2023" name="IMA Fungus">
        <title>Comparative genomic study of the Penicillium genus elucidates a diverse pangenome and 15 lateral gene transfer events.</title>
        <authorList>
            <person name="Petersen C."/>
            <person name="Sorensen T."/>
            <person name="Nielsen M.R."/>
            <person name="Sondergaard T.E."/>
            <person name="Sorensen J.L."/>
            <person name="Fitzpatrick D.A."/>
            <person name="Frisvad J.C."/>
            <person name="Nielsen K.L."/>
        </authorList>
    </citation>
    <scope>NUCLEOTIDE SEQUENCE</scope>
    <source>
        <strain evidence="2">IBT 30728</strain>
    </source>
</reference>
<dbReference type="Proteomes" id="UP001148312">
    <property type="component" value="Unassembled WGS sequence"/>
</dbReference>
<comment type="caution">
    <text evidence="2">The sequence shown here is derived from an EMBL/GenBank/DDBJ whole genome shotgun (WGS) entry which is preliminary data.</text>
</comment>
<name>A0A9W9X2Z0_9EURO</name>
<proteinExistence type="predicted"/>
<reference evidence="2" key="1">
    <citation type="submission" date="2022-12" db="EMBL/GenBank/DDBJ databases">
        <authorList>
            <person name="Petersen C."/>
        </authorList>
    </citation>
    <scope>NUCLEOTIDE SEQUENCE</scope>
    <source>
        <strain evidence="2">IBT 30728</strain>
    </source>
</reference>
<organism evidence="2 3">
    <name type="scientific">Penicillium diatomitis</name>
    <dbReference type="NCBI Taxonomy" id="2819901"/>
    <lineage>
        <taxon>Eukaryota</taxon>
        <taxon>Fungi</taxon>
        <taxon>Dikarya</taxon>
        <taxon>Ascomycota</taxon>
        <taxon>Pezizomycotina</taxon>
        <taxon>Eurotiomycetes</taxon>
        <taxon>Eurotiomycetidae</taxon>
        <taxon>Eurotiales</taxon>
        <taxon>Aspergillaceae</taxon>
        <taxon>Penicillium</taxon>
    </lineage>
</organism>
<evidence type="ECO:0000256" key="1">
    <source>
        <dbReference type="SAM" id="MobiDB-lite"/>
    </source>
</evidence>
<accession>A0A9W9X2Z0</accession>